<proteinExistence type="predicted"/>
<dbReference type="Pfam" id="PF13923">
    <property type="entry name" value="zf-C3HC4_2"/>
    <property type="match status" value="1"/>
</dbReference>
<dbReference type="InterPro" id="IPR003111">
    <property type="entry name" value="Lon_prtase_N"/>
</dbReference>
<dbReference type="Gene3D" id="1.20.58.1480">
    <property type="match status" value="1"/>
</dbReference>
<dbReference type="Gene3D" id="2.30.130.40">
    <property type="entry name" value="LON domain-like"/>
    <property type="match status" value="1"/>
</dbReference>
<dbReference type="RefSeq" id="XP_013244775.1">
    <property type="nucleotide sequence ID" value="XM_013389321.1"/>
</dbReference>
<dbReference type="Pfam" id="PF02190">
    <property type="entry name" value="LON_substr_bdg"/>
    <property type="match status" value="1"/>
</dbReference>
<dbReference type="GO" id="GO:0061630">
    <property type="term" value="F:ubiquitin protein ligase activity"/>
    <property type="evidence" value="ECO:0007669"/>
    <property type="project" value="TreeGrafter"/>
</dbReference>
<dbReference type="STRING" id="1037660.A0A066WK93"/>
<evidence type="ECO:0000313" key="4">
    <source>
        <dbReference type="Proteomes" id="UP000027361"/>
    </source>
</evidence>
<reference evidence="3 4" key="1">
    <citation type="submission" date="2014-05" db="EMBL/GenBank/DDBJ databases">
        <title>Draft genome sequence of a rare smut relative, Tilletiaria anomala UBC 951.</title>
        <authorList>
            <consortium name="DOE Joint Genome Institute"/>
            <person name="Toome M."/>
            <person name="Kuo A."/>
            <person name="Henrissat B."/>
            <person name="Lipzen A."/>
            <person name="Tritt A."/>
            <person name="Yoshinaga Y."/>
            <person name="Zane M."/>
            <person name="Barry K."/>
            <person name="Grigoriev I.V."/>
            <person name="Spatafora J.W."/>
            <person name="Aimea M.C."/>
        </authorList>
    </citation>
    <scope>NUCLEOTIDE SEQUENCE [LARGE SCALE GENOMIC DNA]</scope>
    <source>
        <strain evidence="3 4">UBC 951</strain>
    </source>
</reference>
<evidence type="ECO:0000256" key="1">
    <source>
        <dbReference type="PROSITE-ProRule" id="PRU00175"/>
    </source>
</evidence>
<dbReference type="PANTHER" id="PTHR23327:SF42">
    <property type="entry name" value="LON PEPTIDASE N-TERMINAL DOMAIN AND RING FINGER PROTEIN C14F5.10C"/>
    <property type="match status" value="1"/>
</dbReference>
<dbReference type="OMA" id="SSEVCMF"/>
<dbReference type="PROSITE" id="PS50089">
    <property type="entry name" value="ZF_RING_2"/>
    <property type="match status" value="1"/>
</dbReference>
<dbReference type="InParanoid" id="A0A066WK93"/>
<dbReference type="InterPro" id="IPR001841">
    <property type="entry name" value="Znf_RING"/>
</dbReference>
<protein>
    <submittedName>
        <fullName evidence="3">LON-domain-containing protein</fullName>
    </submittedName>
</protein>
<keyword evidence="1" id="KW-0863">Zinc-finger</keyword>
<dbReference type="HOGENOM" id="CLU_013989_4_0_1"/>
<dbReference type="SUPFAM" id="SSF57850">
    <property type="entry name" value="RING/U-box"/>
    <property type="match status" value="1"/>
</dbReference>
<dbReference type="InterPro" id="IPR015947">
    <property type="entry name" value="PUA-like_sf"/>
</dbReference>
<dbReference type="SMART" id="SM00184">
    <property type="entry name" value="RING"/>
    <property type="match status" value="1"/>
</dbReference>
<dbReference type="SUPFAM" id="SSF88697">
    <property type="entry name" value="PUA domain-like"/>
    <property type="match status" value="1"/>
</dbReference>
<organism evidence="3 4">
    <name type="scientific">Tilletiaria anomala (strain ATCC 24038 / CBS 436.72 / UBC 951)</name>
    <dbReference type="NCBI Taxonomy" id="1037660"/>
    <lineage>
        <taxon>Eukaryota</taxon>
        <taxon>Fungi</taxon>
        <taxon>Dikarya</taxon>
        <taxon>Basidiomycota</taxon>
        <taxon>Ustilaginomycotina</taxon>
        <taxon>Exobasidiomycetes</taxon>
        <taxon>Georgefischeriales</taxon>
        <taxon>Tilletiariaceae</taxon>
        <taxon>Tilletiaria</taxon>
    </lineage>
</organism>
<dbReference type="GO" id="GO:0008270">
    <property type="term" value="F:zinc ion binding"/>
    <property type="evidence" value="ECO:0007669"/>
    <property type="project" value="UniProtKB-KW"/>
</dbReference>
<dbReference type="PANTHER" id="PTHR23327">
    <property type="entry name" value="RING FINGER PROTEIN 127"/>
    <property type="match status" value="1"/>
</dbReference>
<dbReference type="EMBL" id="JMSN01000016">
    <property type="protein sequence ID" value="KDN51439.1"/>
    <property type="molecule type" value="Genomic_DNA"/>
</dbReference>
<dbReference type="GeneID" id="25262333"/>
<evidence type="ECO:0000313" key="3">
    <source>
        <dbReference type="EMBL" id="KDN51439.1"/>
    </source>
</evidence>
<evidence type="ECO:0000259" key="2">
    <source>
        <dbReference type="PROSITE" id="PS50089"/>
    </source>
</evidence>
<keyword evidence="1" id="KW-0479">Metal-binding</keyword>
<dbReference type="Proteomes" id="UP000027361">
    <property type="component" value="Unassembled WGS sequence"/>
</dbReference>
<keyword evidence="1" id="KW-0862">Zinc</keyword>
<dbReference type="CDD" id="cd16514">
    <property type="entry name" value="RING-HC_LONFs_rpt2"/>
    <property type="match status" value="1"/>
</dbReference>
<comment type="caution">
    <text evidence="3">The sequence shown here is derived from an EMBL/GenBank/DDBJ whole genome shotgun (WGS) entry which is preliminary data.</text>
</comment>
<sequence>MEQLDLERLHTELLDTVECQLCYNLLYKPLTTPCSHTFCRSCFSRSLDHSEKCPLCRSNLPSFAFFQEHPGNQLLTNLITTQVEDLYEARRISLEQEERDAYMSTSIFVCTLAFPGMPTVLHTFEPRYRLMIRRCLESGNPRTTTGPVPRVSPYGTMLQIKSVQMLPDGRSMLETVGSYRFRLLKKGSLDGYTVGRIENIDDLSPPEQADLEASASTAELVDVCMTFVATLRLGSAPWLLTRLNHTYGPMPEAHEVERLGYWIALIMPIGEHEKAKLLPICSSRLRLRLVVHWIEQLRQSSWWFSSGCNIA</sequence>
<feature type="domain" description="RING-type" evidence="2">
    <location>
        <begin position="19"/>
        <end position="57"/>
    </location>
</feature>
<accession>A0A066WK93</accession>
<dbReference type="Gene3D" id="3.30.40.10">
    <property type="entry name" value="Zinc/RING finger domain, C3HC4 (zinc finger)"/>
    <property type="match status" value="1"/>
</dbReference>
<dbReference type="OrthoDB" id="264917at2759"/>
<dbReference type="AlphaFoldDB" id="A0A066WK93"/>
<dbReference type="InterPro" id="IPR046336">
    <property type="entry name" value="Lon_prtase_N_sf"/>
</dbReference>
<gene>
    <name evidence="3" type="ORF">K437DRAFT_221525</name>
</gene>
<name>A0A066WK93_TILAU</name>
<dbReference type="InterPro" id="IPR013083">
    <property type="entry name" value="Znf_RING/FYVE/PHD"/>
</dbReference>
<dbReference type="SMART" id="SM00464">
    <property type="entry name" value="LON"/>
    <property type="match status" value="1"/>
</dbReference>
<keyword evidence="4" id="KW-1185">Reference proteome</keyword>